<name>A0AA37XBS6_9MICO</name>
<dbReference type="InterPro" id="IPR006121">
    <property type="entry name" value="HMA_dom"/>
</dbReference>
<sequence>MSEQTLDIEGMTCASCANRIERKLNRLPGVEATVNYATEKASIRSEGVPREDLVAAVEAAGYAVRAPAAPRSATRCCSGSSSAPPSRCPCSCCRWPLPCSSRTGSGSCSRWARP</sequence>
<evidence type="ECO:0000259" key="2">
    <source>
        <dbReference type="PROSITE" id="PS50846"/>
    </source>
</evidence>
<evidence type="ECO:0000313" key="4">
    <source>
        <dbReference type="Proteomes" id="UP001157160"/>
    </source>
</evidence>
<proteinExistence type="predicted"/>
<dbReference type="Pfam" id="PF00403">
    <property type="entry name" value="HMA"/>
    <property type="match status" value="1"/>
</dbReference>
<dbReference type="PROSITE" id="PS50846">
    <property type="entry name" value="HMA_2"/>
    <property type="match status" value="1"/>
</dbReference>
<dbReference type="GO" id="GO:0046872">
    <property type="term" value="F:metal ion binding"/>
    <property type="evidence" value="ECO:0007669"/>
    <property type="project" value="UniProtKB-KW"/>
</dbReference>
<accession>A0AA37XBS6</accession>
<dbReference type="InterPro" id="IPR017969">
    <property type="entry name" value="Heavy-metal-associated_CS"/>
</dbReference>
<protein>
    <recommendedName>
        <fullName evidence="2">HMA domain-containing protein</fullName>
    </recommendedName>
</protein>
<keyword evidence="4" id="KW-1185">Reference proteome</keyword>
<gene>
    <name evidence="3" type="ORF">GCM10025874_22190</name>
</gene>
<dbReference type="AlphaFoldDB" id="A0AA37XBS6"/>
<comment type="caution">
    <text evidence="3">The sequence shown here is derived from an EMBL/GenBank/DDBJ whole genome shotgun (WGS) entry which is preliminary data.</text>
</comment>
<organism evidence="3 4">
    <name type="scientific">Arenivirga flava</name>
    <dbReference type="NCBI Taxonomy" id="1930060"/>
    <lineage>
        <taxon>Bacteria</taxon>
        <taxon>Bacillati</taxon>
        <taxon>Actinomycetota</taxon>
        <taxon>Actinomycetes</taxon>
        <taxon>Micrococcales</taxon>
        <taxon>Microbacteriaceae</taxon>
        <taxon>Arenivirga</taxon>
    </lineage>
</organism>
<dbReference type="CDD" id="cd00371">
    <property type="entry name" value="HMA"/>
    <property type="match status" value="1"/>
</dbReference>
<dbReference type="SUPFAM" id="SSF55008">
    <property type="entry name" value="HMA, heavy metal-associated domain"/>
    <property type="match status" value="1"/>
</dbReference>
<dbReference type="InterPro" id="IPR036163">
    <property type="entry name" value="HMA_dom_sf"/>
</dbReference>
<evidence type="ECO:0000313" key="3">
    <source>
        <dbReference type="EMBL" id="GMA28966.1"/>
    </source>
</evidence>
<dbReference type="EMBL" id="BSUL01000001">
    <property type="protein sequence ID" value="GMA28966.1"/>
    <property type="molecule type" value="Genomic_DNA"/>
</dbReference>
<dbReference type="Gene3D" id="3.30.70.100">
    <property type="match status" value="1"/>
</dbReference>
<dbReference type="PROSITE" id="PS01047">
    <property type="entry name" value="HMA_1"/>
    <property type="match status" value="1"/>
</dbReference>
<feature type="domain" description="HMA" evidence="2">
    <location>
        <begin position="2"/>
        <end position="65"/>
    </location>
</feature>
<evidence type="ECO:0000256" key="1">
    <source>
        <dbReference type="ARBA" id="ARBA00022723"/>
    </source>
</evidence>
<dbReference type="Proteomes" id="UP001157160">
    <property type="component" value="Unassembled WGS sequence"/>
</dbReference>
<keyword evidence="1" id="KW-0479">Metal-binding</keyword>
<dbReference type="FunFam" id="3.30.70.100:FF:000005">
    <property type="entry name" value="Copper-exporting P-type ATPase A"/>
    <property type="match status" value="1"/>
</dbReference>
<reference evidence="3 4" key="1">
    <citation type="journal article" date="2014" name="Int. J. Syst. Evol. Microbiol.">
        <title>Complete genome sequence of Corynebacterium casei LMG S-19264T (=DSM 44701T), isolated from a smear-ripened cheese.</title>
        <authorList>
            <consortium name="US DOE Joint Genome Institute (JGI-PGF)"/>
            <person name="Walter F."/>
            <person name="Albersmeier A."/>
            <person name="Kalinowski J."/>
            <person name="Ruckert C."/>
        </authorList>
    </citation>
    <scope>NUCLEOTIDE SEQUENCE [LARGE SCALE GENOMIC DNA]</scope>
    <source>
        <strain evidence="3 4">NBRC 112289</strain>
    </source>
</reference>